<evidence type="ECO:0000259" key="4">
    <source>
        <dbReference type="Pfam" id="PF12551"/>
    </source>
</evidence>
<gene>
    <name evidence="5" type="ORF">V6243_00095</name>
</gene>
<name>A0ABU9GBY3_COBMA</name>
<feature type="domain" description="Poly-beta-hydroxybutyrate polymerase N-terminal" evidence="3">
    <location>
        <begin position="92"/>
        <end position="261"/>
    </location>
</feature>
<sequence>MLNPSSDPTATIKAPPEGESTLYETIDRIVHAGVARSTLGLAPSVLGEAWMDWAIHLAISPGKQLNLMESALRGNMAIWHTALGMGANDDAEDRRFADDAWQVLPFNVWSQAHRQTWQWWQDAMSQVHGVSPEHENLMAFVTSLVVDTTAPSNFPATNPEVMSATVSEKGQNLVRGAQHLLEDLRRMGESAKTATPPPPEVGHTLAVTPGKVIFRNALIELIQYTPTTGSVHPEPILIVPAWIMKYYILDLSPGNSFVRFLVGQGYSVFMLSWTNPGADKRDLGMDDYRRLGIMDAVDAIQAITQASRLHAVGYCLGGSLLAIAAAAMSRDGDDRLASVSLLAAQVDSTEAGELRLFISDSQVTLIEDMMADKGYLSSDQMAGTFALLRARDLIWTPAVKHYLLGQRRHSFDLMIWNSDATRMPARMHSEYLRRLFLNNDLAEGHYHVGDKAISISDIRAPIFAVGTEDDHVAPWHSVYKLHLFVDVDMTFVLTSGGHNAGIVSEPGHQHRHFRIADTAANAAFRDPDEWLADVTPQDGSWWPAFASWLDGHSGAPVSPPPMGASTGRYVALCDAPGSYVLQT</sequence>
<comment type="caution">
    <text evidence="5">The sequence shown here is derived from an EMBL/GenBank/DDBJ whole genome shotgun (WGS) entry which is preliminary data.</text>
</comment>
<dbReference type="InterPro" id="IPR029058">
    <property type="entry name" value="AB_hydrolase_fold"/>
</dbReference>
<dbReference type="InterPro" id="IPR022211">
    <property type="entry name" value="PHBC_N"/>
</dbReference>
<dbReference type="Proteomes" id="UP001378242">
    <property type="component" value="Unassembled WGS sequence"/>
</dbReference>
<dbReference type="RefSeq" id="WP_341541540.1">
    <property type="nucleotide sequence ID" value="NZ_JBAKAP010000001.1"/>
</dbReference>
<dbReference type="InterPro" id="IPR051321">
    <property type="entry name" value="PHA/PHB_synthase"/>
</dbReference>
<dbReference type="PANTHER" id="PTHR36837">
    <property type="entry name" value="POLY(3-HYDROXYALKANOATE) POLYMERASE SUBUNIT PHAC"/>
    <property type="match status" value="1"/>
</dbReference>
<evidence type="ECO:0000256" key="2">
    <source>
        <dbReference type="ARBA" id="ARBA00023315"/>
    </source>
</evidence>
<keyword evidence="5" id="KW-0378">Hydrolase</keyword>
<evidence type="ECO:0000256" key="1">
    <source>
        <dbReference type="ARBA" id="ARBA00022679"/>
    </source>
</evidence>
<reference evidence="5 6" key="1">
    <citation type="submission" date="2024-02" db="EMBL/GenBank/DDBJ databases">
        <title>Bacteria isolated from the canopy kelp, Nereocystis luetkeana.</title>
        <authorList>
            <person name="Pfister C.A."/>
            <person name="Younker I.T."/>
            <person name="Light S.H."/>
        </authorList>
    </citation>
    <scope>NUCLEOTIDE SEQUENCE [LARGE SCALE GENOMIC DNA]</scope>
    <source>
        <strain evidence="5 6">TI.5.07</strain>
    </source>
</reference>
<dbReference type="PANTHER" id="PTHR36837:SF5">
    <property type="entry name" value="POLY-3-HYDROXYBUTYRATE SYNTHASE"/>
    <property type="match status" value="1"/>
</dbReference>
<dbReference type="GO" id="GO:0016787">
    <property type="term" value="F:hydrolase activity"/>
    <property type="evidence" value="ECO:0007669"/>
    <property type="project" value="UniProtKB-KW"/>
</dbReference>
<keyword evidence="1" id="KW-0808">Transferase</keyword>
<keyword evidence="2" id="KW-0012">Acyltransferase</keyword>
<protein>
    <submittedName>
        <fullName evidence="5">Alpha/beta fold hydrolase</fullName>
    </submittedName>
</protein>
<dbReference type="Pfam" id="PF12551">
    <property type="entry name" value="PHBC_N"/>
    <property type="match status" value="1"/>
</dbReference>
<feature type="domain" description="Poly-beta-hydroxybutyrate polymerase N-terminal" evidence="4">
    <location>
        <begin position="23"/>
        <end position="63"/>
    </location>
</feature>
<keyword evidence="6" id="KW-1185">Reference proteome</keyword>
<evidence type="ECO:0000313" key="5">
    <source>
        <dbReference type="EMBL" id="MEL0615210.1"/>
    </source>
</evidence>
<dbReference type="Pfam" id="PF07167">
    <property type="entry name" value="PhaC_N"/>
    <property type="match status" value="1"/>
</dbReference>
<evidence type="ECO:0000259" key="3">
    <source>
        <dbReference type="Pfam" id="PF07167"/>
    </source>
</evidence>
<dbReference type="InterPro" id="IPR010941">
    <property type="entry name" value="PhaC_N"/>
</dbReference>
<proteinExistence type="predicted"/>
<accession>A0ABU9GBY3</accession>
<dbReference type="Gene3D" id="3.40.50.1820">
    <property type="entry name" value="alpha/beta hydrolase"/>
    <property type="match status" value="1"/>
</dbReference>
<evidence type="ECO:0000313" key="6">
    <source>
        <dbReference type="Proteomes" id="UP001378242"/>
    </source>
</evidence>
<dbReference type="EMBL" id="JBAKAP010000001">
    <property type="protein sequence ID" value="MEL0615210.1"/>
    <property type="molecule type" value="Genomic_DNA"/>
</dbReference>
<dbReference type="SUPFAM" id="SSF53474">
    <property type="entry name" value="alpha/beta-Hydrolases"/>
    <property type="match status" value="1"/>
</dbReference>
<organism evidence="5 6">
    <name type="scientific">Cobetia marina</name>
    <name type="common">Deleya marina</name>
    <dbReference type="NCBI Taxonomy" id="28258"/>
    <lineage>
        <taxon>Bacteria</taxon>
        <taxon>Pseudomonadati</taxon>
        <taxon>Pseudomonadota</taxon>
        <taxon>Gammaproteobacteria</taxon>
        <taxon>Oceanospirillales</taxon>
        <taxon>Halomonadaceae</taxon>
        <taxon>Cobetia</taxon>
    </lineage>
</organism>